<evidence type="ECO:0000313" key="3">
    <source>
        <dbReference type="Proteomes" id="UP000332933"/>
    </source>
</evidence>
<reference evidence="1" key="2">
    <citation type="submission" date="2019-06" db="EMBL/GenBank/DDBJ databases">
        <title>Genomics analysis of Aphanomyces spp. identifies a new class of oomycete effector associated with host adaptation.</title>
        <authorList>
            <person name="Gaulin E."/>
        </authorList>
    </citation>
    <scope>NUCLEOTIDE SEQUENCE</scope>
    <source>
        <strain evidence="1">CBS 578.67</strain>
    </source>
</reference>
<sequence>MTATTAPFVRAKSLPTTTEDYMFAPLPTMPSLAWHHGQAAIVRWDPPAVVSEVRILLFRASSPNAVAIVADHVENNGLFVLPRMPLTLPPRDDYILRILSVDDSICFAIEA</sequence>
<dbReference type="Proteomes" id="UP000332933">
    <property type="component" value="Unassembled WGS sequence"/>
</dbReference>
<dbReference type="EMBL" id="VJMH01005346">
    <property type="protein sequence ID" value="KAF0697042.1"/>
    <property type="molecule type" value="Genomic_DNA"/>
</dbReference>
<accession>A0A485KX09</accession>
<gene>
    <name evidence="2" type="primary">Aste57867_12226</name>
    <name evidence="1" type="ORF">As57867_012181</name>
    <name evidence="2" type="ORF">ASTE57867_12226</name>
</gene>
<name>A0A485KX09_9STRA</name>
<organism evidence="2 3">
    <name type="scientific">Aphanomyces stellatus</name>
    <dbReference type="NCBI Taxonomy" id="120398"/>
    <lineage>
        <taxon>Eukaryota</taxon>
        <taxon>Sar</taxon>
        <taxon>Stramenopiles</taxon>
        <taxon>Oomycota</taxon>
        <taxon>Saprolegniomycetes</taxon>
        <taxon>Saprolegniales</taxon>
        <taxon>Verrucalvaceae</taxon>
        <taxon>Aphanomyces</taxon>
    </lineage>
</organism>
<dbReference type="EMBL" id="CAADRA010005367">
    <property type="protein sequence ID" value="VFT89080.1"/>
    <property type="molecule type" value="Genomic_DNA"/>
</dbReference>
<evidence type="ECO:0000313" key="2">
    <source>
        <dbReference type="EMBL" id="VFT89080.1"/>
    </source>
</evidence>
<proteinExistence type="predicted"/>
<evidence type="ECO:0000313" key="1">
    <source>
        <dbReference type="EMBL" id="KAF0697042.1"/>
    </source>
</evidence>
<protein>
    <submittedName>
        <fullName evidence="2">Aste57867_12226 protein</fullName>
    </submittedName>
</protein>
<reference evidence="2 3" key="1">
    <citation type="submission" date="2019-03" db="EMBL/GenBank/DDBJ databases">
        <authorList>
            <person name="Gaulin E."/>
            <person name="Dumas B."/>
        </authorList>
    </citation>
    <scope>NUCLEOTIDE SEQUENCE [LARGE SCALE GENOMIC DNA]</scope>
    <source>
        <strain evidence="2">CBS 568.67</strain>
    </source>
</reference>
<dbReference type="AlphaFoldDB" id="A0A485KX09"/>
<keyword evidence="3" id="KW-1185">Reference proteome</keyword>